<dbReference type="PROSITE" id="PS50072">
    <property type="entry name" value="CSA_PPIASE_2"/>
    <property type="match status" value="1"/>
</dbReference>
<feature type="signal peptide" evidence="5">
    <location>
        <begin position="1"/>
        <end position="21"/>
    </location>
</feature>
<comment type="caution">
    <text evidence="7">The sequence shown here is derived from an EMBL/GenBank/DDBJ whole genome shotgun (WGS) entry which is preliminary data.</text>
</comment>
<evidence type="ECO:0000256" key="4">
    <source>
        <dbReference type="ARBA" id="ARBA00023235"/>
    </source>
</evidence>
<comment type="similarity">
    <text evidence="5">Belongs to the cyclophilin-type PPIase family.</text>
</comment>
<evidence type="ECO:0000256" key="2">
    <source>
        <dbReference type="ARBA" id="ARBA00022729"/>
    </source>
</evidence>
<keyword evidence="3 5" id="KW-0697">Rotamase</keyword>
<dbReference type="AlphaFoldDB" id="A0AAD8PEP7"/>
<feature type="domain" description="PPIase cyclophilin-type" evidence="6">
    <location>
        <begin position="32"/>
        <end position="192"/>
    </location>
</feature>
<dbReference type="InterPro" id="IPR024936">
    <property type="entry name" value="Cyclophilin-type_PPIase"/>
</dbReference>
<reference evidence="7" key="1">
    <citation type="submission" date="2023-08" db="EMBL/GenBank/DDBJ databases">
        <title>Draft sequence of the Babesia gibsoni genome.</title>
        <authorList>
            <person name="Yamagishi J.Y."/>
            <person name="Xuan X.X."/>
        </authorList>
    </citation>
    <scope>NUCLEOTIDE SEQUENCE</scope>
    <source>
        <strain evidence="7">Azabu</strain>
    </source>
</reference>
<proteinExistence type="inferred from homology"/>
<dbReference type="GO" id="GO:0005737">
    <property type="term" value="C:cytoplasm"/>
    <property type="evidence" value="ECO:0007669"/>
    <property type="project" value="TreeGrafter"/>
</dbReference>
<dbReference type="PIRSF" id="PIRSF001467">
    <property type="entry name" value="Peptidylpro_ismrse"/>
    <property type="match status" value="1"/>
</dbReference>
<protein>
    <recommendedName>
        <fullName evidence="5">Peptidyl-prolyl cis-trans isomerase</fullName>
        <shortName evidence="5">PPIase</shortName>
        <ecNumber evidence="5">5.2.1.8</ecNumber>
    </recommendedName>
</protein>
<comment type="function">
    <text evidence="5">PPIases accelerate the folding of proteins. It catalyzes the cis-trans isomerization of proline imidic peptide bonds in oligopeptides.</text>
</comment>
<comment type="catalytic activity">
    <reaction evidence="1 5">
        <text>[protein]-peptidylproline (omega=180) = [protein]-peptidylproline (omega=0)</text>
        <dbReference type="Rhea" id="RHEA:16237"/>
        <dbReference type="Rhea" id="RHEA-COMP:10747"/>
        <dbReference type="Rhea" id="RHEA-COMP:10748"/>
        <dbReference type="ChEBI" id="CHEBI:83833"/>
        <dbReference type="ChEBI" id="CHEBI:83834"/>
        <dbReference type="EC" id="5.2.1.8"/>
    </reaction>
</comment>
<dbReference type="SUPFAM" id="SSF50891">
    <property type="entry name" value="Cyclophilin-like"/>
    <property type="match status" value="1"/>
</dbReference>
<evidence type="ECO:0000256" key="3">
    <source>
        <dbReference type="ARBA" id="ARBA00023110"/>
    </source>
</evidence>
<dbReference type="EC" id="5.2.1.8" evidence="5"/>
<dbReference type="Pfam" id="PF00160">
    <property type="entry name" value="Pro_isomerase"/>
    <property type="match status" value="1"/>
</dbReference>
<dbReference type="InterPro" id="IPR020892">
    <property type="entry name" value="Cyclophilin-type_PPIase_CS"/>
</dbReference>
<keyword evidence="2 5" id="KW-0732">Signal</keyword>
<dbReference type="PRINTS" id="PR00153">
    <property type="entry name" value="CSAPPISMRASE"/>
</dbReference>
<gene>
    <name evidence="7" type="ORF">BgAZ_208690</name>
</gene>
<dbReference type="InterPro" id="IPR002130">
    <property type="entry name" value="Cyclophilin-type_PPIase_dom"/>
</dbReference>
<dbReference type="PANTHER" id="PTHR11071">
    <property type="entry name" value="PEPTIDYL-PROLYL CIS-TRANS ISOMERASE"/>
    <property type="match status" value="1"/>
</dbReference>
<dbReference type="GO" id="GO:0016018">
    <property type="term" value="F:cyclosporin A binding"/>
    <property type="evidence" value="ECO:0007669"/>
    <property type="project" value="TreeGrafter"/>
</dbReference>
<sequence length="195" mass="21096">MKCQLGVFSVLASCLAAFVVADDAANATHHVILNVQKDGEHLGDIKLELYGKVVPRTVANFVGLCKGHERNGKFYTYKGVPFHRIIPNFMIQGGDIVNRNGTGSISIYGNKFDDENFQLKHEGPGVISMANSGPNTNGSQFFITTVRTQWLDGRHVVFGKVVEGMETVQALEVQGSPSGTPKSQVSIGECTVVDL</sequence>
<dbReference type="PANTHER" id="PTHR11071:SF561">
    <property type="entry name" value="PEPTIDYL-PROLYL CIS-TRANS ISOMERASE D-RELATED"/>
    <property type="match status" value="1"/>
</dbReference>
<feature type="chain" id="PRO_5041780874" description="Peptidyl-prolyl cis-trans isomerase" evidence="5">
    <location>
        <begin position="22"/>
        <end position="195"/>
    </location>
</feature>
<evidence type="ECO:0000256" key="1">
    <source>
        <dbReference type="ARBA" id="ARBA00000971"/>
    </source>
</evidence>
<organism evidence="7 8">
    <name type="scientific">Babesia gibsoni</name>
    <dbReference type="NCBI Taxonomy" id="33632"/>
    <lineage>
        <taxon>Eukaryota</taxon>
        <taxon>Sar</taxon>
        <taxon>Alveolata</taxon>
        <taxon>Apicomplexa</taxon>
        <taxon>Aconoidasida</taxon>
        <taxon>Piroplasmida</taxon>
        <taxon>Babesiidae</taxon>
        <taxon>Babesia</taxon>
    </lineage>
</organism>
<dbReference type="PROSITE" id="PS00170">
    <property type="entry name" value="CSA_PPIASE_1"/>
    <property type="match status" value="1"/>
</dbReference>
<accession>A0AAD8PEP7</accession>
<evidence type="ECO:0000256" key="5">
    <source>
        <dbReference type="RuleBase" id="RU363019"/>
    </source>
</evidence>
<name>A0AAD8PEP7_BABGI</name>
<dbReference type="Proteomes" id="UP001230268">
    <property type="component" value="Unassembled WGS sequence"/>
</dbReference>
<dbReference type="EMBL" id="JAVEPI010000002">
    <property type="protein sequence ID" value="KAK1443993.1"/>
    <property type="molecule type" value="Genomic_DNA"/>
</dbReference>
<dbReference type="GO" id="GO:0006457">
    <property type="term" value="P:protein folding"/>
    <property type="evidence" value="ECO:0007669"/>
    <property type="project" value="InterPro"/>
</dbReference>
<keyword evidence="4 5" id="KW-0413">Isomerase</keyword>
<dbReference type="Gene3D" id="2.40.100.10">
    <property type="entry name" value="Cyclophilin-like"/>
    <property type="match status" value="1"/>
</dbReference>
<keyword evidence="8" id="KW-1185">Reference proteome</keyword>
<dbReference type="InterPro" id="IPR029000">
    <property type="entry name" value="Cyclophilin-like_dom_sf"/>
</dbReference>
<evidence type="ECO:0000259" key="6">
    <source>
        <dbReference type="PROSITE" id="PS50072"/>
    </source>
</evidence>
<dbReference type="GO" id="GO:0003755">
    <property type="term" value="F:peptidyl-prolyl cis-trans isomerase activity"/>
    <property type="evidence" value="ECO:0007669"/>
    <property type="project" value="UniProtKB-UniRule"/>
</dbReference>
<evidence type="ECO:0000313" key="7">
    <source>
        <dbReference type="EMBL" id="KAK1443993.1"/>
    </source>
</evidence>
<dbReference type="FunFam" id="2.40.100.10:FF:000019">
    <property type="entry name" value="Peptidyl-prolyl cis-trans isomerase"/>
    <property type="match status" value="1"/>
</dbReference>
<evidence type="ECO:0000313" key="8">
    <source>
        <dbReference type="Proteomes" id="UP001230268"/>
    </source>
</evidence>